<dbReference type="InterPro" id="IPR045840">
    <property type="entry name" value="Ariadne"/>
</dbReference>
<evidence type="ECO:0000313" key="18">
    <source>
        <dbReference type="EMBL" id="KAJ8755321.1"/>
    </source>
</evidence>
<dbReference type="EMBL" id="JAIWQS010000009">
    <property type="protein sequence ID" value="KAJ8755321.1"/>
    <property type="molecule type" value="Genomic_DNA"/>
</dbReference>
<dbReference type="GO" id="GO:0061630">
    <property type="term" value="F:ubiquitin protein ligase activity"/>
    <property type="evidence" value="ECO:0007669"/>
    <property type="project" value="UniProtKB-EC"/>
</dbReference>
<dbReference type="Proteomes" id="UP001159364">
    <property type="component" value="Linkage Group LG09"/>
</dbReference>
<dbReference type="InterPro" id="IPR001841">
    <property type="entry name" value="Znf_RING"/>
</dbReference>
<sequence length="557" mass="63140">MDSEDDMMDANDVESGDDDYYSGEMEHDCYSDDGDYGEDDADYDYIADNLEEADDIVSRLQQQYYTVLKEEDIFQLQEDDILNVSAVLSISRVAATILLCYYNWSVGKVSDEWFANEEVVRKTVGLLNERVVQISNVREVICGICFESLPVDSITSAACGHPFCKECWSGYINTAINDGPGCLLLRCPDPPCQAAVGQDMINELASVEDKEKYDRYLLRSYVENNKKTKWCPAPGCENAVHFTAGGGSLDVSCLCSYSFCWNCTEEAHRPVDCGTVAKWILKNSAESENMNWILANSKPCPKCKRPIEKNHGCMHMTCTPPCKFEFCWLCLGGWSDHGERTGGFYACNRYEAAKQEGAYDEAERRREMAKNSLERYTHYYERWATNQSSRQKALSDLHQMQTVNLEKLSNIHCTPETQLKFITDAWLQIIECRRVLKWTYAYGYYLPEHEPAKRQFFEYVQGEAESGLERLHQCAEKELQQFLIAEGPSKEFHEFRTKLAGLTSVTKNYFENLVKALENGLADVDSRGACSQTTTSSKEPVASKGKNSKCKGGTSKN</sequence>
<keyword evidence="9" id="KW-0677">Repeat</keyword>
<dbReference type="PROSITE" id="PS51873">
    <property type="entry name" value="TRIAD"/>
    <property type="match status" value="1"/>
</dbReference>
<feature type="region of interest" description="Disordered" evidence="15">
    <location>
        <begin position="1"/>
        <end position="36"/>
    </location>
</feature>
<organism evidence="18 19">
    <name type="scientific">Erythroxylum novogranatense</name>
    <dbReference type="NCBI Taxonomy" id="1862640"/>
    <lineage>
        <taxon>Eukaryota</taxon>
        <taxon>Viridiplantae</taxon>
        <taxon>Streptophyta</taxon>
        <taxon>Embryophyta</taxon>
        <taxon>Tracheophyta</taxon>
        <taxon>Spermatophyta</taxon>
        <taxon>Magnoliopsida</taxon>
        <taxon>eudicotyledons</taxon>
        <taxon>Gunneridae</taxon>
        <taxon>Pentapetalae</taxon>
        <taxon>rosids</taxon>
        <taxon>fabids</taxon>
        <taxon>Malpighiales</taxon>
        <taxon>Erythroxylaceae</taxon>
        <taxon>Erythroxylum</taxon>
    </lineage>
</organism>
<evidence type="ECO:0000256" key="7">
    <source>
        <dbReference type="ARBA" id="ARBA00022679"/>
    </source>
</evidence>
<dbReference type="AlphaFoldDB" id="A0AAV8SSR6"/>
<dbReference type="GO" id="GO:0016567">
    <property type="term" value="P:protein ubiquitination"/>
    <property type="evidence" value="ECO:0007669"/>
    <property type="project" value="InterPro"/>
</dbReference>
<dbReference type="PANTHER" id="PTHR11685">
    <property type="entry name" value="RBR FAMILY RING FINGER AND IBR DOMAIN-CONTAINING"/>
    <property type="match status" value="1"/>
</dbReference>
<dbReference type="InterPro" id="IPR018957">
    <property type="entry name" value="Znf_C3HC4_RING-type"/>
</dbReference>
<evidence type="ECO:0000256" key="15">
    <source>
        <dbReference type="SAM" id="MobiDB-lite"/>
    </source>
</evidence>
<evidence type="ECO:0000259" key="16">
    <source>
        <dbReference type="PROSITE" id="PS50089"/>
    </source>
</evidence>
<feature type="compositionally biased region" description="Polar residues" evidence="15">
    <location>
        <begin position="529"/>
        <end position="538"/>
    </location>
</feature>
<keyword evidence="19" id="KW-1185">Reference proteome</keyword>
<dbReference type="SUPFAM" id="SSF57850">
    <property type="entry name" value="RING/U-box"/>
    <property type="match status" value="3"/>
</dbReference>
<dbReference type="EC" id="2.3.2.31" evidence="6"/>
<dbReference type="Pfam" id="PF19422">
    <property type="entry name" value="Ariadne"/>
    <property type="match status" value="1"/>
</dbReference>
<feature type="domain" description="RING-type" evidence="17">
    <location>
        <begin position="138"/>
        <end position="351"/>
    </location>
</feature>
<evidence type="ECO:0000256" key="6">
    <source>
        <dbReference type="ARBA" id="ARBA00012251"/>
    </source>
</evidence>
<dbReference type="CDD" id="cd22583">
    <property type="entry name" value="Rcat_RBR_ARI7-like"/>
    <property type="match status" value="1"/>
</dbReference>
<dbReference type="Pfam" id="PF21235">
    <property type="entry name" value="UBA_ARI1"/>
    <property type="match status" value="1"/>
</dbReference>
<evidence type="ECO:0000259" key="17">
    <source>
        <dbReference type="PROSITE" id="PS51873"/>
    </source>
</evidence>
<evidence type="ECO:0000256" key="5">
    <source>
        <dbReference type="ARBA" id="ARBA00005884"/>
    </source>
</evidence>
<keyword evidence="8" id="KW-0479">Metal-binding</keyword>
<keyword evidence="10 13" id="KW-0863">Zinc-finger</keyword>
<dbReference type="Pfam" id="PF22191">
    <property type="entry name" value="IBR_1"/>
    <property type="match status" value="1"/>
</dbReference>
<dbReference type="CDD" id="cd23141">
    <property type="entry name" value="RING-HC_ARI6-like"/>
    <property type="match status" value="1"/>
</dbReference>
<reference evidence="18 19" key="1">
    <citation type="submission" date="2021-09" db="EMBL/GenBank/DDBJ databases">
        <title>Genomic insights and catalytic innovation underlie evolution of tropane alkaloids biosynthesis.</title>
        <authorList>
            <person name="Wang Y.-J."/>
            <person name="Tian T."/>
            <person name="Huang J.-P."/>
            <person name="Huang S.-X."/>
        </authorList>
    </citation>
    <scope>NUCLEOTIDE SEQUENCE [LARGE SCALE GENOMIC DNA]</scope>
    <source>
        <strain evidence="18">KIB-2018</strain>
        <tissue evidence="18">Leaf</tissue>
    </source>
</reference>
<comment type="cofactor">
    <cofactor evidence="2">
        <name>Zn(2+)</name>
        <dbReference type="ChEBI" id="CHEBI:29105"/>
    </cofactor>
</comment>
<evidence type="ECO:0000256" key="1">
    <source>
        <dbReference type="ARBA" id="ARBA00001798"/>
    </source>
</evidence>
<dbReference type="Pfam" id="PF01485">
    <property type="entry name" value="IBR"/>
    <property type="match status" value="1"/>
</dbReference>
<proteinExistence type="inferred from homology"/>
<evidence type="ECO:0000256" key="9">
    <source>
        <dbReference type="ARBA" id="ARBA00022737"/>
    </source>
</evidence>
<keyword evidence="12" id="KW-0862">Zinc</keyword>
<evidence type="ECO:0000313" key="19">
    <source>
        <dbReference type="Proteomes" id="UP001159364"/>
    </source>
</evidence>
<feature type="compositionally biased region" description="Acidic residues" evidence="15">
    <location>
        <begin position="1"/>
        <end position="21"/>
    </location>
</feature>
<dbReference type="InterPro" id="IPR013083">
    <property type="entry name" value="Znf_RING/FYVE/PHD"/>
</dbReference>
<evidence type="ECO:0000256" key="8">
    <source>
        <dbReference type="ARBA" id="ARBA00022723"/>
    </source>
</evidence>
<comment type="catalytic activity">
    <reaction evidence="1">
        <text>[E2 ubiquitin-conjugating enzyme]-S-ubiquitinyl-L-cysteine + [acceptor protein]-L-lysine = [E2 ubiquitin-conjugating enzyme]-L-cysteine + [acceptor protein]-N(6)-ubiquitinyl-L-lysine.</text>
        <dbReference type="EC" id="2.3.2.31"/>
    </reaction>
</comment>
<keyword evidence="14" id="KW-0175">Coiled coil</keyword>
<evidence type="ECO:0000256" key="2">
    <source>
        <dbReference type="ARBA" id="ARBA00001947"/>
    </source>
</evidence>
<feature type="domain" description="RING-type" evidence="16">
    <location>
        <begin position="142"/>
        <end position="186"/>
    </location>
</feature>
<feature type="region of interest" description="Disordered" evidence="15">
    <location>
        <begin position="526"/>
        <end position="557"/>
    </location>
</feature>
<dbReference type="Gene3D" id="3.30.40.10">
    <property type="entry name" value="Zinc/RING finger domain, C3HC4 (zinc finger)"/>
    <property type="match status" value="1"/>
</dbReference>
<keyword evidence="7" id="KW-0808">Transferase</keyword>
<feature type="coiled-coil region" evidence="14">
    <location>
        <begin position="352"/>
        <end position="379"/>
    </location>
</feature>
<dbReference type="InterPro" id="IPR044066">
    <property type="entry name" value="TRIAD_supradom"/>
</dbReference>
<protein>
    <recommendedName>
        <fullName evidence="6">RBR-type E3 ubiquitin transferase</fullName>
        <ecNumber evidence="6">2.3.2.31</ecNumber>
    </recommendedName>
</protein>
<dbReference type="PROSITE" id="PS50089">
    <property type="entry name" value="ZF_RING_2"/>
    <property type="match status" value="1"/>
</dbReference>
<comment type="caution">
    <text evidence="18">The sequence shown here is derived from an EMBL/GenBank/DDBJ whole genome shotgun (WGS) entry which is preliminary data.</text>
</comment>
<dbReference type="FunFam" id="1.20.120.1750:FF:000005">
    <property type="entry name" value="RBR-type E3 ubiquitin transferase"/>
    <property type="match status" value="1"/>
</dbReference>
<evidence type="ECO:0000256" key="10">
    <source>
        <dbReference type="ARBA" id="ARBA00022771"/>
    </source>
</evidence>
<accession>A0AAV8SSR6</accession>
<comment type="pathway">
    <text evidence="4">Protein modification; protein ubiquitination.</text>
</comment>
<dbReference type="Pfam" id="PF00097">
    <property type="entry name" value="zf-C3HC4"/>
    <property type="match status" value="1"/>
</dbReference>
<dbReference type="Gene3D" id="1.20.120.1750">
    <property type="match status" value="1"/>
</dbReference>
<evidence type="ECO:0000256" key="12">
    <source>
        <dbReference type="ARBA" id="ARBA00022833"/>
    </source>
</evidence>
<evidence type="ECO:0000256" key="11">
    <source>
        <dbReference type="ARBA" id="ARBA00022786"/>
    </source>
</evidence>
<dbReference type="CDD" id="cd20346">
    <property type="entry name" value="BRcat_RBR_ANKIB1"/>
    <property type="match status" value="1"/>
</dbReference>
<dbReference type="InterPro" id="IPR002867">
    <property type="entry name" value="IBR_dom"/>
</dbReference>
<comment type="function">
    <text evidence="3">Might act as an E3 ubiquitin-protein ligase, or as part of E3 complex, which accepts ubiquitin from specific E2 ubiquitin-conjugating enzymes and then transfers it to substrates.</text>
</comment>
<evidence type="ECO:0000256" key="13">
    <source>
        <dbReference type="PROSITE-ProRule" id="PRU00175"/>
    </source>
</evidence>
<keyword evidence="11" id="KW-0833">Ubl conjugation pathway</keyword>
<evidence type="ECO:0000256" key="14">
    <source>
        <dbReference type="SAM" id="Coils"/>
    </source>
</evidence>
<dbReference type="SMART" id="SM00647">
    <property type="entry name" value="IBR"/>
    <property type="match status" value="2"/>
</dbReference>
<dbReference type="FunFam" id="3.30.40.10:FF:000019">
    <property type="entry name" value="RBR-type E3 ubiquitin transferase"/>
    <property type="match status" value="1"/>
</dbReference>
<comment type="similarity">
    <text evidence="5">Belongs to the RBR family. Ariadne subfamily.</text>
</comment>
<evidence type="ECO:0000256" key="3">
    <source>
        <dbReference type="ARBA" id="ARBA00003976"/>
    </source>
</evidence>
<gene>
    <name evidence="18" type="ORF">K2173_019119</name>
</gene>
<name>A0AAV8SSR6_9ROSI</name>
<evidence type="ECO:0000256" key="4">
    <source>
        <dbReference type="ARBA" id="ARBA00004906"/>
    </source>
</evidence>
<dbReference type="InterPro" id="IPR031127">
    <property type="entry name" value="E3_UB_ligase_RBR"/>
</dbReference>
<dbReference type="InterPro" id="IPR048962">
    <property type="entry name" value="ARIH1-like_UBL"/>
</dbReference>
<dbReference type="GO" id="GO:0008270">
    <property type="term" value="F:zinc ion binding"/>
    <property type="evidence" value="ECO:0007669"/>
    <property type="project" value="UniProtKB-KW"/>
</dbReference>